<evidence type="ECO:0000313" key="1">
    <source>
        <dbReference type="EMBL" id="CAF2071492.1"/>
    </source>
</evidence>
<dbReference type="EMBL" id="CAJNRF010005492">
    <property type="protein sequence ID" value="CAF2071492.1"/>
    <property type="molecule type" value="Genomic_DNA"/>
</dbReference>
<gene>
    <name evidence="1" type="ORF">WKI299_LOCUS14253</name>
</gene>
<feature type="non-terminal residue" evidence="1">
    <location>
        <position position="1"/>
    </location>
</feature>
<protein>
    <submittedName>
        <fullName evidence="1">Uncharacterized protein</fullName>
    </submittedName>
</protein>
<accession>A0A816RAA9</accession>
<sequence length="34" mass="4273">RLRQHLEMRHHDARIQLPFHIRLLYDDLHDAIDK</sequence>
<reference evidence="1" key="1">
    <citation type="submission" date="2021-02" db="EMBL/GenBank/DDBJ databases">
        <authorList>
            <person name="Nowell W R."/>
        </authorList>
    </citation>
    <scope>NUCLEOTIDE SEQUENCE</scope>
</reference>
<comment type="caution">
    <text evidence="1">The sequence shown here is derived from an EMBL/GenBank/DDBJ whole genome shotgun (WGS) entry which is preliminary data.</text>
</comment>
<name>A0A816RAA9_9BILA</name>
<organism evidence="1 2">
    <name type="scientific">Rotaria magnacalcarata</name>
    <dbReference type="NCBI Taxonomy" id="392030"/>
    <lineage>
        <taxon>Eukaryota</taxon>
        <taxon>Metazoa</taxon>
        <taxon>Spiralia</taxon>
        <taxon>Gnathifera</taxon>
        <taxon>Rotifera</taxon>
        <taxon>Eurotatoria</taxon>
        <taxon>Bdelloidea</taxon>
        <taxon>Philodinida</taxon>
        <taxon>Philodinidae</taxon>
        <taxon>Rotaria</taxon>
    </lineage>
</organism>
<evidence type="ECO:0000313" key="2">
    <source>
        <dbReference type="Proteomes" id="UP000663856"/>
    </source>
</evidence>
<proteinExistence type="predicted"/>
<dbReference type="AlphaFoldDB" id="A0A816RAA9"/>
<dbReference type="Proteomes" id="UP000663856">
    <property type="component" value="Unassembled WGS sequence"/>
</dbReference>